<dbReference type="Proteomes" id="UP000299102">
    <property type="component" value="Unassembled WGS sequence"/>
</dbReference>
<feature type="compositionally biased region" description="Low complexity" evidence="1">
    <location>
        <begin position="33"/>
        <end position="46"/>
    </location>
</feature>
<dbReference type="AlphaFoldDB" id="A0A4C1TBN9"/>
<feature type="compositionally biased region" description="Acidic residues" evidence="1">
    <location>
        <begin position="109"/>
        <end position="119"/>
    </location>
</feature>
<organism evidence="2 3">
    <name type="scientific">Eumeta variegata</name>
    <name type="common">Bagworm moth</name>
    <name type="synonym">Eumeta japonica</name>
    <dbReference type="NCBI Taxonomy" id="151549"/>
    <lineage>
        <taxon>Eukaryota</taxon>
        <taxon>Metazoa</taxon>
        <taxon>Ecdysozoa</taxon>
        <taxon>Arthropoda</taxon>
        <taxon>Hexapoda</taxon>
        <taxon>Insecta</taxon>
        <taxon>Pterygota</taxon>
        <taxon>Neoptera</taxon>
        <taxon>Endopterygota</taxon>
        <taxon>Lepidoptera</taxon>
        <taxon>Glossata</taxon>
        <taxon>Ditrysia</taxon>
        <taxon>Tineoidea</taxon>
        <taxon>Psychidae</taxon>
        <taxon>Oiketicinae</taxon>
        <taxon>Eumeta</taxon>
    </lineage>
</organism>
<reference evidence="2 3" key="1">
    <citation type="journal article" date="2019" name="Commun. Biol.">
        <title>The bagworm genome reveals a unique fibroin gene that provides high tensile strength.</title>
        <authorList>
            <person name="Kono N."/>
            <person name="Nakamura H."/>
            <person name="Ohtoshi R."/>
            <person name="Tomita M."/>
            <person name="Numata K."/>
            <person name="Arakawa K."/>
        </authorList>
    </citation>
    <scope>NUCLEOTIDE SEQUENCE [LARGE SCALE GENOMIC DNA]</scope>
</reference>
<name>A0A4C1TBN9_EUMVA</name>
<evidence type="ECO:0000313" key="2">
    <source>
        <dbReference type="EMBL" id="GBP11535.1"/>
    </source>
</evidence>
<comment type="caution">
    <text evidence="2">The sequence shown here is derived from an EMBL/GenBank/DDBJ whole genome shotgun (WGS) entry which is preliminary data.</text>
</comment>
<protein>
    <submittedName>
        <fullName evidence="2">Uncharacterized protein</fullName>
    </submittedName>
</protein>
<feature type="compositionally biased region" description="Polar residues" evidence="1">
    <location>
        <begin position="1"/>
        <end position="28"/>
    </location>
</feature>
<accession>A0A4C1TBN9</accession>
<gene>
    <name evidence="2" type="ORF">EVAR_101360_1</name>
</gene>
<feature type="region of interest" description="Disordered" evidence="1">
    <location>
        <begin position="105"/>
        <end position="139"/>
    </location>
</feature>
<evidence type="ECO:0000256" key="1">
    <source>
        <dbReference type="SAM" id="MobiDB-lite"/>
    </source>
</evidence>
<evidence type="ECO:0000313" key="3">
    <source>
        <dbReference type="Proteomes" id="UP000299102"/>
    </source>
</evidence>
<dbReference type="EMBL" id="BGZK01004905">
    <property type="protein sequence ID" value="GBP11535.1"/>
    <property type="molecule type" value="Genomic_DNA"/>
</dbReference>
<feature type="region of interest" description="Disordered" evidence="1">
    <location>
        <begin position="1"/>
        <end position="46"/>
    </location>
</feature>
<feature type="compositionally biased region" description="Basic and acidic residues" evidence="1">
    <location>
        <begin position="120"/>
        <end position="139"/>
    </location>
</feature>
<keyword evidence="3" id="KW-1185">Reference proteome</keyword>
<proteinExistence type="predicted"/>
<sequence length="194" mass="21714">MKIRNISESASGDLQLSKDSGNSSSVTCRESAESSNSNNSDLNQSSELSFNGKIKSLNPTQELIANCLGKLENNQRFSNILETSLNVSQQFSESFILKKYSNEKSPDLFGDDEEEEEKDAPEHEASYDNENEEKSSQDDKKYTLFLKTIPDHVNNNTINESQSAIPTTCNLADNSFNYPLSPVLQMTIRLWIVV</sequence>